<reference evidence="8" key="1">
    <citation type="journal article" date="2011" name="MBio">
        <title>Novel metabolic attributes of the genus Cyanothece, comprising a group of unicellular nitrogen-fixing Cyanobacteria.</title>
        <authorList>
            <person name="Bandyopadhyay A."/>
            <person name="Elvitigala T."/>
            <person name="Welsh E."/>
            <person name="Stockel J."/>
            <person name="Liberton M."/>
            <person name="Min H."/>
            <person name="Sherman L.A."/>
            <person name="Pakrasi H.B."/>
        </authorList>
    </citation>
    <scope>NUCLEOTIDE SEQUENCE [LARGE SCALE GENOMIC DNA]</scope>
    <source>
        <strain evidence="8">PCC 7822</strain>
    </source>
</reference>
<dbReference type="SMART" id="SM00487">
    <property type="entry name" value="DEXDc"/>
    <property type="match status" value="1"/>
</dbReference>
<dbReference type="Pfam" id="PF00271">
    <property type="entry name" value="Helicase_C"/>
    <property type="match status" value="1"/>
</dbReference>
<dbReference type="RefSeq" id="WP_013320454.1">
    <property type="nucleotide sequence ID" value="NC_014501.1"/>
</dbReference>
<dbReference type="PROSITE" id="PS51194">
    <property type="entry name" value="HELICASE_CTER"/>
    <property type="match status" value="1"/>
</dbReference>
<dbReference type="AlphaFoldDB" id="E0U565"/>
<dbReference type="PANTHER" id="PTHR12131:SF1">
    <property type="entry name" value="ATP-DEPENDENT RNA HELICASE SUPV3L1, MITOCHONDRIAL-RELATED"/>
    <property type="match status" value="1"/>
</dbReference>
<dbReference type="Proteomes" id="UP000008206">
    <property type="component" value="Chromosome"/>
</dbReference>
<dbReference type="GO" id="GO:0016787">
    <property type="term" value="F:hydrolase activity"/>
    <property type="evidence" value="ECO:0007669"/>
    <property type="project" value="UniProtKB-KW"/>
</dbReference>
<dbReference type="HOGENOM" id="CLU_002902_4_1_3"/>
<evidence type="ECO:0000313" key="7">
    <source>
        <dbReference type="EMBL" id="ADN12344.1"/>
    </source>
</evidence>
<proteinExistence type="predicted"/>
<dbReference type="GO" id="GO:0005524">
    <property type="term" value="F:ATP binding"/>
    <property type="evidence" value="ECO:0007669"/>
    <property type="project" value="UniProtKB-KW"/>
</dbReference>
<feature type="domain" description="Helicase ATP-binding" evidence="5">
    <location>
        <begin position="28"/>
        <end position="198"/>
    </location>
</feature>
<keyword evidence="2" id="KW-0378">Hydrolase</keyword>
<evidence type="ECO:0000256" key="4">
    <source>
        <dbReference type="ARBA" id="ARBA00022840"/>
    </source>
</evidence>
<keyword evidence="3 7" id="KW-0347">Helicase</keyword>
<organism evidence="7 8">
    <name type="scientific">Gloeothece verrucosa (strain PCC 7822)</name>
    <name type="common">Cyanothece sp. (strain PCC 7822)</name>
    <dbReference type="NCBI Taxonomy" id="497965"/>
    <lineage>
        <taxon>Bacteria</taxon>
        <taxon>Bacillati</taxon>
        <taxon>Cyanobacteriota</taxon>
        <taxon>Cyanophyceae</taxon>
        <taxon>Oscillatoriophycideae</taxon>
        <taxon>Chroococcales</taxon>
        <taxon>Aphanothecaceae</taxon>
        <taxon>Gloeothece</taxon>
        <taxon>Gloeothece verrucosa</taxon>
    </lineage>
</organism>
<dbReference type="PROSITE" id="PS51192">
    <property type="entry name" value="HELICASE_ATP_BIND_1"/>
    <property type="match status" value="1"/>
</dbReference>
<protein>
    <submittedName>
        <fullName evidence="7">DEAD/DEAH box helicase domain protein</fullName>
    </submittedName>
</protein>
<dbReference type="Gene3D" id="3.40.50.300">
    <property type="entry name" value="P-loop containing nucleotide triphosphate hydrolases"/>
    <property type="match status" value="2"/>
</dbReference>
<dbReference type="Pfam" id="PF00270">
    <property type="entry name" value="DEAD"/>
    <property type="match status" value="1"/>
</dbReference>
<dbReference type="InterPro" id="IPR012961">
    <property type="entry name" value="Ski2/MTR4_C"/>
</dbReference>
<dbReference type="SMART" id="SM00490">
    <property type="entry name" value="HELICc"/>
    <property type="match status" value="1"/>
</dbReference>
<dbReference type="InterPro" id="IPR014001">
    <property type="entry name" value="Helicase_ATP-bd"/>
</dbReference>
<dbReference type="KEGG" id="cyj:Cyan7822_0298"/>
<dbReference type="InterPro" id="IPR011545">
    <property type="entry name" value="DEAD/DEAH_box_helicase_dom"/>
</dbReference>
<dbReference type="OrthoDB" id="3229913at2"/>
<sequence>MNSKAANSTLNLETLFPFELDQFQKKAITALEQGKSVVVCAPTGSGKTLVGEYAIYRALARGKRVFYTTPLKALSNQKCRDFQEKFGQTPFLAHRVDVGLITGDIVINPDAPIIVMTTEIFRNMLYETPIGEVGTSLENVETVVLDECHYISDSGRGTVWEESIIYCPPTIQLVALSATIGNPEELTDWINKVRQKRENKQFLEQKISTCELINSDFRPVPLSFYFSTKQGLFPLLNSKNTAINPRLLPKKNQKKQRRIRREECPTILEIVEQLQFGQMLPAIYVIFSRRGCDQAIQSLGSLNLVNREEEKELCWRLLVFFLAENASLQEQLLNYFAKNNPDLRDKIYSFLANNPDATEQLLEILQTQPEIKSQLFQYLASESKFIRLDHLEPLTRGIAAHHAGILPAWKELVEKLFELGLIKVVFATATLSAGINMPARTTVISALSKRTDEGHSMLTPSEFLQIAGRAGRRGMDQLGHVVTVQTPFEGAKEAAYLATAQPEPLKSCFTPSYGMVLNLLQKHSLEQAKDLLECSFAEYLARLKLAPEKQAIIELTTELTKLNIELAGISEGQINSYKKINETLREEKRLLKILRHQAQTNRKNEIVTRLEQLQAGKIVHLKGKHIKVSEPVTAVLIGSIPGSGKSPDFVCLGEDNRWYIAAIADLLDINPGSIPLSEIAEIPLPNLEKVQLGPWRKGDEKTAKLSQQIKGYAQELVEESYLIEQQQQVEILEAKLNNHPLQQYKNPGQILEKFEDRQQLQEELHAIQIRYQRHQSKKSYYWEEFLHLIEILQQFNALDGYTPTLLGEAAATIRGDNELWVGLVLMSGELEQLEPPHLAAAVSALITETLRPDTMSYYPPSLQVIEVFQRQPKGEETLEILILRAHLAKEAYWLWFFAVLYRLVKGGPVSLQETRRQLFQSQRQKMITIPVWLEDELMGLVEAWARGTEWQDLCDATSLDEGDLVRLLRRTVDLLWQIPYIPGVSAMLRQNAKEAIIAMKRFPV</sequence>
<keyword evidence="1" id="KW-0547">Nucleotide-binding</keyword>
<dbReference type="PANTHER" id="PTHR12131">
    <property type="entry name" value="ATP-DEPENDENT RNA AND DNA HELICASE"/>
    <property type="match status" value="1"/>
</dbReference>
<dbReference type="GO" id="GO:0070478">
    <property type="term" value="P:nuclear-transcribed mRNA catabolic process, 3'-5' exonucleolytic nonsense-mediated decay"/>
    <property type="evidence" value="ECO:0007669"/>
    <property type="project" value="TreeGrafter"/>
</dbReference>
<evidence type="ECO:0000256" key="3">
    <source>
        <dbReference type="ARBA" id="ARBA00022806"/>
    </source>
</evidence>
<evidence type="ECO:0000256" key="2">
    <source>
        <dbReference type="ARBA" id="ARBA00022801"/>
    </source>
</evidence>
<keyword evidence="8" id="KW-1185">Reference proteome</keyword>
<evidence type="ECO:0000313" key="8">
    <source>
        <dbReference type="Proteomes" id="UP000008206"/>
    </source>
</evidence>
<dbReference type="GO" id="GO:0004386">
    <property type="term" value="F:helicase activity"/>
    <property type="evidence" value="ECO:0007669"/>
    <property type="project" value="UniProtKB-KW"/>
</dbReference>
<evidence type="ECO:0000256" key="1">
    <source>
        <dbReference type="ARBA" id="ARBA00022741"/>
    </source>
</evidence>
<feature type="domain" description="Helicase C-terminal" evidence="6">
    <location>
        <begin position="342"/>
        <end position="520"/>
    </location>
</feature>
<keyword evidence="4" id="KW-0067">ATP-binding</keyword>
<dbReference type="STRING" id="497965.Cyan7822_0298"/>
<dbReference type="InterPro" id="IPR027417">
    <property type="entry name" value="P-loop_NTPase"/>
</dbReference>
<dbReference type="InterPro" id="IPR001650">
    <property type="entry name" value="Helicase_C-like"/>
</dbReference>
<dbReference type="SUPFAM" id="SSF52540">
    <property type="entry name" value="P-loop containing nucleoside triphosphate hydrolases"/>
    <property type="match status" value="1"/>
</dbReference>
<dbReference type="EMBL" id="CP002198">
    <property type="protein sequence ID" value="ADN12344.1"/>
    <property type="molecule type" value="Genomic_DNA"/>
</dbReference>
<accession>E0U565</accession>
<name>E0U565_GLOV7</name>
<dbReference type="GO" id="GO:0003676">
    <property type="term" value="F:nucleic acid binding"/>
    <property type="evidence" value="ECO:0007669"/>
    <property type="project" value="InterPro"/>
</dbReference>
<dbReference type="eggNOG" id="COG4581">
    <property type="taxonomic scope" value="Bacteria"/>
</dbReference>
<dbReference type="InterPro" id="IPR050699">
    <property type="entry name" value="RNA-DNA_Helicase"/>
</dbReference>
<dbReference type="Gene3D" id="1.10.3380.30">
    <property type="match status" value="1"/>
</dbReference>
<dbReference type="SMART" id="SM01142">
    <property type="entry name" value="DSHCT"/>
    <property type="match status" value="1"/>
</dbReference>
<dbReference type="CDD" id="cd18795">
    <property type="entry name" value="SF2_C_Ski2"/>
    <property type="match status" value="1"/>
</dbReference>
<evidence type="ECO:0000259" key="6">
    <source>
        <dbReference type="PROSITE" id="PS51194"/>
    </source>
</evidence>
<dbReference type="Pfam" id="PF08148">
    <property type="entry name" value="DSHCT"/>
    <property type="match status" value="1"/>
</dbReference>
<evidence type="ECO:0000259" key="5">
    <source>
        <dbReference type="PROSITE" id="PS51192"/>
    </source>
</evidence>
<dbReference type="GO" id="GO:0055087">
    <property type="term" value="C:Ski complex"/>
    <property type="evidence" value="ECO:0007669"/>
    <property type="project" value="TreeGrafter"/>
</dbReference>
<gene>
    <name evidence="7" type="ordered locus">Cyan7822_0298</name>
</gene>